<dbReference type="InterPro" id="IPR049552">
    <property type="entry name" value="PKS_DH_N"/>
</dbReference>
<dbReference type="InterPro" id="IPR013120">
    <property type="entry name" value="FAR_NAD-bd"/>
</dbReference>
<evidence type="ECO:0000256" key="1">
    <source>
        <dbReference type="ARBA" id="ARBA00022450"/>
    </source>
</evidence>
<dbReference type="InterPro" id="IPR049551">
    <property type="entry name" value="PKS_DH_C"/>
</dbReference>
<dbReference type="InterPro" id="IPR013968">
    <property type="entry name" value="PKS_KR"/>
</dbReference>
<evidence type="ECO:0000256" key="4">
    <source>
        <dbReference type="ARBA" id="ARBA00022857"/>
    </source>
</evidence>
<evidence type="ECO:0008006" key="13">
    <source>
        <dbReference type="Google" id="ProtNLM"/>
    </source>
</evidence>
<dbReference type="PROSITE" id="PS00606">
    <property type="entry name" value="KS3_1"/>
    <property type="match status" value="1"/>
</dbReference>
<dbReference type="InterPro" id="IPR020841">
    <property type="entry name" value="PKS_Beta-ketoAc_synthase_dom"/>
</dbReference>
<dbReference type="InterPro" id="IPR014043">
    <property type="entry name" value="Acyl_transferase_dom"/>
</dbReference>
<evidence type="ECO:0000256" key="5">
    <source>
        <dbReference type="ARBA" id="ARBA00023268"/>
    </source>
</evidence>
<dbReference type="Pfam" id="PF21394">
    <property type="entry name" value="Beta-ketacyl_N"/>
    <property type="match status" value="1"/>
</dbReference>
<feature type="region of interest" description="N-terminal hotdog fold" evidence="7">
    <location>
        <begin position="1133"/>
        <end position="1273"/>
    </location>
</feature>
<dbReference type="Gene3D" id="3.90.550.10">
    <property type="entry name" value="Spore Coat Polysaccharide Biosynthesis Protein SpsA, Chain A"/>
    <property type="match status" value="1"/>
</dbReference>
<evidence type="ECO:0000259" key="10">
    <source>
        <dbReference type="PROSITE" id="PS52019"/>
    </source>
</evidence>
<dbReference type="Gene3D" id="3.10.129.110">
    <property type="entry name" value="Polyketide synthase dehydratase"/>
    <property type="match status" value="1"/>
</dbReference>
<dbReference type="SMART" id="SM00826">
    <property type="entry name" value="PKS_DH"/>
    <property type="match status" value="1"/>
</dbReference>
<dbReference type="SMART" id="SM00822">
    <property type="entry name" value="PKS_KR"/>
    <property type="match status" value="1"/>
</dbReference>
<keyword evidence="12" id="KW-1185">Reference proteome</keyword>
<dbReference type="InterPro" id="IPR011032">
    <property type="entry name" value="GroES-like_sf"/>
</dbReference>
<dbReference type="InterPro" id="IPR049490">
    <property type="entry name" value="C883_1060-like_KR_N"/>
</dbReference>
<dbReference type="SUPFAM" id="SSF53901">
    <property type="entry name" value="Thiolase-like"/>
    <property type="match status" value="1"/>
</dbReference>
<keyword evidence="4" id="KW-0521">NADP</keyword>
<dbReference type="Pfam" id="PF08240">
    <property type="entry name" value="ADH_N"/>
    <property type="match status" value="1"/>
</dbReference>
<feature type="active site" description="Proton acceptor; for dehydratase activity" evidence="7">
    <location>
        <position position="1164"/>
    </location>
</feature>
<dbReference type="InterPro" id="IPR036291">
    <property type="entry name" value="NAD(P)-bd_dom_sf"/>
</dbReference>
<gene>
    <name evidence="11" type="ORF">ODALV1_LOCUS28347</name>
</gene>
<keyword evidence="3" id="KW-0808">Transferase</keyword>
<dbReference type="SUPFAM" id="SSF55048">
    <property type="entry name" value="Probable ACP-binding domain of malonyl-CoA ACP transacylase"/>
    <property type="match status" value="1"/>
</dbReference>
<name>A0ABP1S0F3_9HEXA</name>
<dbReference type="InterPro" id="IPR057326">
    <property type="entry name" value="KR_dom"/>
</dbReference>
<dbReference type="CDD" id="cd05195">
    <property type="entry name" value="enoyl_red"/>
    <property type="match status" value="1"/>
</dbReference>
<dbReference type="SMART" id="SM00825">
    <property type="entry name" value="PKS_KS"/>
    <property type="match status" value="1"/>
</dbReference>
<accession>A0ABP1S0F3</accession>
<dbReference type="InterPro" id="IPR013154">
    <property type="entry name" value="ADH-like_N"/>
</dbReference>
<dbReference type="Proteomes" id="UP001642540">
    <property type="component" value="Unassembled WGS sequence"/>
</dbReference>
<dbReference type="Gene3D" id="3.30.70.3290">
    <property type="match status" value="1"/>
</dbReference>
<dbReference type="InterPro" id="IPR029044">
    <property type="entry name" value="Nucleotide-diphossugar_trans"/>
</dbReference>
<dbReference type="InterPro" id="IPR036736">
    <property type="entry name" value="ACP-like_sf"/>
</dbReference>
<keyword evidence="5" id="KW-0511">Multifunctional enzyme</keyword>
<dbReference type="Pfam" id="PF00107">
    <property type="entry name" value="ADH_zinc_N"/>
    <property type="match status" value="1"/>
</dbReference>
<dbReference type="Pfam" id="PF00550">
    <property type="entry name" value="PP-binding"/>
    <property type="match status" value="1"/>
</dbReference>
<dbReference type="InterPro" id="IPR013149">
    <property type="entry name" value="ADH-like_C"/>
</dbReference>
<sequence length="3213" mass="360752">MKTNMDTVWLTSVLSDSDVPNALILCFSLRRVLTSKRLAVIVSPNVSRDLREGLSYGFDFIFTLDEERNTAGLENEDFVKLFALTLQGFEKCVMLSPNMLVVRNCDELLDNEENEQQTFVWAENGDWSILKLRPSHQVFNCLMKQLANRNGLGVDVFLKKWNQPTNQTQQSTLLDEKYNQLFHEKAPIIKEEKNIAIVNMKKKSAQELGFVGEGVHKLWKSIHDESVLPLLNAVANNLNLETNLTLPKSNRNNKDTIAIIGMSCRYPSSNTLDEFWEILINGKDGTGNPPEFRWLKEQVMRNVPDSRKVNAGFLKCSVDDFDSKFFGISPKEMVHLDPQHRLLHELVWEGLEDAAIDPCSLEGTNGGVFIGSWINDYKEILSHAGNNEFYRMYMGNSIGAGAARISHLLGLIGPSIATESGCSSAMVALHLACKSLELRESDFALAAGVNLLLHPFNGEEMPMIFSEDGRCKTFDEKANGFARGEGCGVLVLKRLSDAIKDGDKIWALIKGTGMTQEGISKSMGTPTVYCESLAMKRALNDARIDPAAVSYVEAHGTGTAVGDPMEIAAIAKAYHTPSRQEPLLIGSVKTNVGHTESCSGITGIMKVVLAMHHEIIPPHRNFETLNPAIDLNTVPAKIPLEPVSWPKNKGIPRLAGVSSFGITGTDAHAIIEEAPERIPNPLCSSSLERPLHIMKITAKTDEALDILLESYKTHLTTVEANFKDLAYTANIGRADFSQRAVIIAKSNEEAIKFFEKKKLIKGEESTELMGKVCFLFTGQGSQYPGMGKQLYETSPVFRMHFEYCQRILKNTYNIDITQVLWSEAKSNEVSRTIYSQTSIFCIEYALLKLWESWGVKPDFALGHSLGEFAAAVCAGILSVEDAIKLVAERSLLIDKLPRGKMLVIKEEKQKVDSLMKRFAQNDKNKMLDYAAINSKEQTVVAGDSEVILEFSECCKNNGLKCIVLEATHAFHSKHMDPMLNAYRSVAKSVKKKQGNDCKYISGMRGTVIESDEIDSEYWVQHTREKVLFLNASQKAVELGCKTFIEIGPQPVLSALTMMNNDYPLMCVPSLKKNEAEWETLLNSLGKLYAKGMKIEWQGLDQFYKREKVTLPHYPFRGRKYWPDMLGVTGSSIHPLIGSVLPNASSSKLFQSGLNLRTLEYVKDHAIGENVIFPGAGYLEMCLAAGLATVEGSTGALAPPTRPMKVENLGILAPLCLDESKTCPLQTVVELNMSNENEVDWNNVKVNIFRRMEAECTKWLPHARATFSPLPTAEEKTVSFDVVAFAQTQTAPSNDDFIKEVYEKLASVGLKFGPNFRSLEKVWRDKEKGTLLAKVKVPSGDESAQYIVHPVVLDAMIQAIMMLQHASNLKKKLYVPINIGKFVWLSSTQSSSELFIHAFTTEPNTSATSSGSALLVDSTGKPLALMSSVELIDTTVKAIQSVLEHQTSSMPSLWDEIWKPAVGHLQHRLDLHKSKANYLQLNLELDDFNTLGSQDQASIFRQTEKLVYLHMLNCLYDCGWTPFLGESFSEESLHQQLGIHSNHRQFFGFLFVVLEIEGILKNTSGSIIGKEIIWKVVKNPPSLKSVQNLLATPEFTTEFTARYSTTPLFNKVGENLSNIMRGKQTPLSILFPDENANHPSVSEFYKTYLHLYNIQRCLTSKSAARLIHARNVAEGKKIVCRVLEIGAGTGSYTEGLLKTFEEEKIDFEYVYTDISAVFFPAAEKRFEKYAKHMKFKKLNIEEDPINQGFTPEYYDLICASDVIHATKDIRESLKNIRAIMKPHAMLDIQEMTKPNRAVTFLFGLLDGFWRFEDFDLRQRHCTLSPQTWDKVLTSSGFEILGSFPMMEDNHSLIWAMRTAEPLEIVVPKNQKTWLIFHEEVDDNAEVSTYLKKRLEETTTRRVISVYARNKFEKIVGENRITIRKEMEEDYLMLFKLLKEEQVSLEGIVYCWSLKLQRDKNMNVTQEDLLRPYFFLTKSLITAGLACLPRLMAVTNELVPVGDVDISNFSSSTIWGLTKSFQNENNDVKLKIVDLEDITFNERQLEEVFCELWQLDKENLIAYREGTRFSPKLQAHKHISNPLKLPPGTDRFKLILPESKSISDLQFGPLDHYSLKETEVEVQVKASALNFRDVLSVIKPSEEFNNVNTVGFDMAGVVKRVGDKVTKWKVGDLVFGCNVHFTALPSHINLEENLLLRVPSDLTLCEAATIPAVYMTSVLCLLDVAKIKKEDVVLLHTASGGVGLSAIELCKDVGCTIIATAGSKRKQTYLKNLGIQHIFHSRNTKFGDQILKLTNGRGVDVVLNSLTSEGFKEATLKACAKGARFIEMSMLNIWTAEQVKQLRPDIEYTTVDLSTSDSQEMIRLTNKLERLKEEKVIKPIPYRRFDWLSIREALQYMQKAKHIGKIVVVMPELRNEGGVITVHTPMFNDRSTYLITGGLGGIGFVVCKWMVEKGAKHIVLAGRSPPNTSTQGQINEMNSKGSNIIAVQLDVGSFQECETLIKKKIGEMSLPKLRGVMHAAGTLSDGLVVNQTWATLSSPFNTKIDGTQHLHDLTKDINLEHFVVFSSMAALFGSPGQGNHTAANCFEDALVHHRHSIGLPATTINWGQWGEVGIATEIDLPGFKTLSNLQGLTGLEYTLNSQLVQLGILNVDSFQLMSKLFPNFAWYLDDKIWKSLNSGGATGMKTDDFWHLYESKVDMEAKLELIKEQLKIILKIVLKLDDCENIDEEANFQEMGVDSLMFVEIKNHLQSLLGDRVTVNVSALKDCNTIKLLVQTLVKLIEVDSEEDNMGPPPMEEVNALIMEDCILPEHIAVKPDQKIGNIQDIKRVVLAGCTGTLGPYILKELGNSTQITEIICLMRPSKNETPDERLHRVLKGRDLLTKVNVSKIRCVSGNVALPQLGMEPGVWEELSGSVDAVFNCSARVQHNEHYRKTKSETDVRAVNIEGTKNLLDFACQTKLKHFYHASSLLAVMKYDEENNHISENWPKAGDYDGVTTFAYPISKFVGDYLVKEAVERGIPCKAFRFPLITGEMETGRCEVQSNHVLLRFLFIMKNKIMPNIPLPISMLPVDVCADVSIRIFFDERALPDVYNIGNPRVDMDQEFVRVAKEFGYNVDIVELSEFLKRVKESGEQDSKSAFFSLFAEMYSDEDALMTAHSNATAIQRWIEGNEGIFLSRKVPRIVPDFYEHQRPTMEYIHKDLLFVKQQGWFDKFGL</sequence>
<dbReference type="Pfam" id="PF00698">
    <property type="entry name" value="Acyl_transf_1"/>
    <property type="match status" value="1"/>
</dbReference>
<dbReference type="Gene3D" id="1.10.1200.10">
    <property type="entry name" value="ACP-like"/>
    <property type="match status" value="1"/>
</dbReference>
<dbReference type="Pfam" id="PF14765">
    <property type="entry name" value="PS-DH"/>
    <property type="match status" value="1"/>
</dbReference>
<evidence type="ECO:0000256" key="2">
    <source>
        <dbReference type="ARBA" id="ARBA00022553"/>
    </source>
</evidence>
<dbReference type="SUPFAM" id="SSF50129">
    <property type="entry name" value="GroES-like"/>
    <property type="match status" value="1"/>
</dbReference>
<feature type="domain" description="Carrier" evidence="8">
    <location>
        <begin position="2702"/>
        <end position="2779"/>
    </location>
</feature>
<keyword evidence="2" id="KW-0597">Phosphoprotein</keyword>
<dbReference type="PROSITE" id="PS50075">
    <property type="entry name" value="CARRIER"/>
    <property type="match status" value="1"/>
</dbReference>
<evidence type="ECO:0000256" key="7">
    <source>
        <dbReference type="PROSITE-ProRule" id="PRU01363"/>
    </source>
</evidence>
<feature type="domain" description="Ketosynthase family 3 (KS3)" evidence="9">
    <location>
        <begin position="254"/>
        <end position="673"/>
    </location>
</feature>
<dbReference type="Pfam" id="PF08659">
    <property type="entry name" value="KR"/>
    <property type="match status" value="1"/>
</dbReference>
<dbReference type="InterPro" id="IPR014030">
    <property type="entry name" value="Ketoacyl_synth_N"/>
</dbReference>
<dbReference type="EMBL" id="CAXLJM020000138">
    <property type="protein sequence ID" value="CAL8140607.1"/>
    <property type="molecule type" value="Genomic_DNA"/>
</dbReference>
<dbReference type="Gene3D" id="3.40.50.720">
    <property type="entry name" value="NAD(P)-binding Rossmann-like Domain"/>
    <property type="match status" value="4"/>
</dbReference>
<proteinExistence type="predicted"/>
<keyword evidence="1" id="KW-0596">Phosphopantetheine</keyword>
<dbReference type="InterPro" id="IPR016036">
    <property type="entry name" value="Malonyl_transacylase_ACP-bd"/>
</dbReference>
<evidence type="ECO:0000256" key="6">
    <source>
        <dbReference type="ARBA" id="ARBA00023315"/>
    </source>
</evidence>
<dbReference type="InterPro" id="IPR013217">
    <property type="entry name" value="Methyltransf_12"/>
</dbReference>
<dbReference type="Gene3D" id="3.40.50.150">
    <property type="entry name" value="Vaccinia Virus protein VP39"/>
    <property type="match status" value="1"/>
</dbReference>
<evidence type="ECO:0000259" key="9">
    <source>
        <dbReference type="PROSITE" id="PS52004"/>
    </source>
</evidence>
<dbReference type="SUPFAM" id="SSF51735">
    <property type="entry name" value="NAD(P)-binding Rossmann-fold domains"/>
    <property type="match status" value="4"/>
</dbReference>
<dbReference type="PANTHER" id="PTHR45681">
    <property type="entry name" value="POLYKETIDE SYNTHASE 44-RELATED"/>
    <property type="match status" value="1"/>
</dbReference>
<dbReference type="CDD" id="cd00833">
    <property type="entry name" value="PKS"/>
    <property type="match status" value="1"/>
</dbReference>
<dbReference type="InterPro" id="IPR029063">
    <property type="entry name" value="SAM-dependent_MTases_sf"/>
</dbReference>
<organism evidence="11 12">
    <name type="scientific">Orchesella dallaii</name>
    <dbReference type="NCBI Taxonomy" id="48710"/>
    <lineage>
        <taxon>Eukaryota</taxon>
        <taxon>Metazoa</taxon>
        <taxon>Ecdysozoa</taxon>
        <taxon>Arthropoda</taxon>
        <taxon>Hexapoda</taxon>
        <taxon>Collembola</taxon>
        <taxon>Entomobryomorpha</taxon>
        <taxon>Entomobryoidea</taxon>
        <taxon>Orchesellidae</taxon>
        <taxon>Orchesellinae</taxon>
        <taxon>Orchesella</taxon>
    </lineage>
</organism>
<dbReference type="SUPFAM" id="SSF53335">
    <property type="entry name" value="S-adenosyl-L-methionine-dependent methyltransferases"/>
    <property type="match status" value="1"/>
</dbReference>
<dbReference type="Gene3D" id="3.90.180.10">
    <property type="entry name" value="Medium-chain alcohol dehydrogenases, catalytic domain"/>
    <property type="match status" value="1"/>
</dbReference>
<dbReference type="SUPFAM" id="SSF47336">
    <property type="entry name" value="ACP-like"/>
    <property type="match status" value="1"/>
</dbReference>
<feature type="active site" description="Proton donor; for dehydratase activity" evidence="7">
    <location>
        <position position="1353"/>
    </location>
</feature>
<evidence type="ECO:0000256" key="3">
    <source>
        <dbReference type="ARBA" id="ARBA00022679"/>
    </source>
</evidence>
<dbReference type="SMART" id="SM00829">
    <property type="entry name" value="PKS_ER"/>
    <property type="match status" value="1"/>
</dbReference>
<comment type="caution">
    <text evidence="11">The sequence shown here is derived from an EMBL/GenBank/DDBJ whole genome shotgun (WGS) entry which is preliminary data.</text>
</comment>
<dbReference type="SUPFAM" id="SSF52151">
    <property type="entry name" value="FabD/lysophospholipase-like"/>
    <property type="match status" value="1"/>
</dbReference>
<dbReference type="Pfam" id="PF02801">
    <property type="entry name" value="Ketoacyl-synt_C"/>
    <property type="match status" value="1"/>
</dbReference>
<dbReference type="SMART" id="SM00823">
    <property type="entry name" value="PKS_PP"/>
    <property type="match status" value="1"/>
</dbReference>
<dbReference type="InterPro" id="IPR016035">
    <property type="entry name" value="Acyl_Trfase/lysoPLipase"/>
</dbReference>
<dbReference type="Gene3D" id="3.40.366.10">
    <property type="entry name" value="Malonyl-Coenzyme A Acyl Carrier Protein, domain 2"/>
    <property type="match status" value="1"/>
</dbReference>
<dbReference type="InterPro" id="IPR042104">
    <property type="entry name" value="PKS_dehydratase_sf"/>
</dbReference>
<dbReference type="InterPro" id="IPR009081">
    <property type="entry name" value="PP-bd_ACP"/>
</dbReference>
<protein>
    <recommendedName>
        <fullName evidence="13">Erythronolide synthase, modules 3 and 4</fullName>
    </recommendedName>
</protein>
<feature type="region of interest" description="C-terminal hotdog fold" evidence="7">
    <location>
        <begin position="1292"/>
        <end position="1439"/>
    </location>
</feature>
<dbReference type="InterPro" id="IPR020806">
    <property type="entry name" value="PKS_PP-bd"/>
</dbReference>
<dbReference type="Pfam" id="PF21089">
    <property type="entry name" value="PKS_DH_N"/>
    <property type="match status" value="1"/>
</dbReference>
<dbReference type="PANTHER" id="PTHR45681:SF6">
    <property type="entry name" value="POLYKETIDE SYNTHASE 37"/>
    <property type="match status" value="1"/>
</dbReference>
<dbReference type="Pfam" id="PF22621">
    <property type="entry name" value="CurL-like_PKS_C"/>
    <property type="match status" value="1"/>
</dbReference>
<dbReference type="CDD" id="cd02440">
    <property type="entry name" value="AdoMet_MTases"/>
    <property type="match status" value="1"/>
</dbReference>
<dbReference type="InterPro" id="IPR020843">
    <property type="entry name" value="ER"/>
</dbReference>
<keyword evidence="6" id="KW-0012">Acyltransferase</keyword>
<dbReference type="Pfam" id="PF07993">
    <property type="entry name" value="NAD_binding_4"/>
    <property type="match status" value="1"/>
</dbReference>
<dbReference type="Gene3D" id="3.40.47.10">
    <property type="match status" value="1"/>
</dbReference>
<evidence type="ECO:0000313" key="11">
    <source>
        <dbReference type="EMBL" id="CAL8140607.1"/>
    </source>
</evidence>
<dbReference type="SUPFAM" id="SSF53448">
    <property type="entry name" value="Nucleotide-diphospho-sugar transferases"/>
    <property type="match status" value="1"/>
</dbReference>
<reference evidence="11 12" key="1">
    <citation type="submission" date="2024-08" db="EMBL/GenBank/DDBJ databases">
        <authorList>
            <person name="Cucini C."/>
            <person name="Frati F."/>
        </authorList>
    </citation>
    <scope>NUCLEOTIDE SEQUENCE [LARGE SCALE GENOMIC DNA]</scope>
</reference>
<dbReference type="InterPro" id="IPR001227">
    <property type="entry name" value="Ac_transferase_dom_sf"/>
</dbReference>
<dbReference type="Pfam" id="PF08242">
    <property type="entry name" value="Methyltransf_12"/>
    <property type="match status" value="1"/>
</dbReference>
<dbReference type="Pfam" id="PF00109">
    <property type="entry name" value="ketoacyl-synt"/>
    <property type="match status" value="1"/>
</dbReference>
<dbReference type="InterPro" id="IPR050444">
    <property type="entry name" value="Polyketide_Synthase"/>
</dbReference>
<dbReference type="InterPro" id="IPR016039">
    <property type="entry name" value="Thiolase-like"/>
</dbReference>
<dbReference type="PROSITE" id="PS52004">
    <property type="entry name" value="KS3_2"/>
    <property type="match status" value="1"/>
</dbReference>
<dbReference type="PROSITE" id="PS52019">
    <property type="entry name" value="PKS_MFAS_DH"/>
    <property type="match status" value="1"/>
</dbReference>
<dbReference type="SMART" id="SM00827">
    <property type="entry name" value="PKS_AT"/>
    <property type="match status" value="1"/>
</dbReference>
<dbReference type="InterPro" id="IPR014031">
    <property type="entry name" value="Ketoacyl_synth_C"/>
</dbReference>
<evidence type="ECO:0000259" key="8">
    <source>
        <dbReference type="PROSITE" id="PS50075"/>
    </source>
</evidence>
<dbReference type="InterPro" id="IPR049900">
    <property type="entry name" value="PKS_mFAS_DH"/>
</dbReference>
<feature type="domain" description="PKS/mFAS DH" evidence="10">
    <location>
        <begin position="1133"/>
        <end position="1439"/>
    </location>
</feature>
<dbReference type="InterPro" id="IPR020807">
    <property type="entry name" value="PKS_DH"/>
</dbReference>
<dbReference type="InterPro" id="IPR018201">
    <property type="entry name" value="Ketoacyl_synth_AS"/>
</dbReference>
<evidence type="ECO:0000313" key="12">
    <source>
        <dbReference type="Proteomes" id="UP001642540"/>
    </source>
</evidence>